<dbReference type="AlphaFoldDB" id="A0AAN7L1I4"/>
<evidence type="ECO:0000259" key="6">
    <source>
        <dbReference type="PROSITE" id="PS51294"/>
    </source>
</evidence>
<keyword evidence="4" id="KW-0539">Nucleus</keyword>
<evidence type="ECO:0000256" key="2">
    <source>
        <dbReference type="ARBA" id="ARBA00023015"/>
    </source>
</evidence>
<dbReference type="InterPro" id="IPR017930">
    <property type="entry name" value="Myb_dom"/>
</dbReference>
<dbReference type="NCBIfam" id="TIGR01557">
    <property type="entry name" value="myb_SHAQKYF"/>
    <property type="match status" value="1"/>
</dbReference>
<organism evidence="7 8">
    <name type="scientific">Trapa incisa</name>
    <dbReference type="NCBI Taxonomy" id="236973"/>
    <lineage>
        <taxon>Eukaryota</taxon>
        <taxon>Viridiplantae</taxon>
        <taxon>Streptophyta</taxon>
        <taxon>Embryophyta</taxon>
        <taxon>Tracheophyta</taxon>
        <taxon>Spermatophyta</taxon>
        <taxon>Magnoliopsida</taxon>
        <taxon>eudicotyledons</taxon>
        <taxon>Gunneridae</taxon>
        <taxon>Pentapetalae</taxon>
        <taxon>rosids</taxon>
        <taxon>malvids</taxon>
        <taxon>Myrtales</taxon>
        <taxon>Lythraceae</taxon>
        <taxon>Trapa</taxon>
    </lineage>
</organism>
<dbReference type="PROSITE" id="PS51294">
    <property type="entry name" value="HTH_MYB"/>
    <property type="match status" value="1"/>
</dbReference>
<proteinExistence type="predicted"/>
<dbReference type="Pfam" id="PF00249">
    <property type="entry name" value="Myb_DNA-binding"/>
    <property type="match status" value="1"/>
</dbReference>
<keyword evidence="2" id="KW-0805">Transcription regulation</keyword>
<dbReference type="Proteomes" id="UP001345219">
    <property type="component" value="Chromosome 22"/>
</dbReference>
<evidence type="ECO:0000256" key="4">
    <source>
        <dbReference type="ARBA" id="ARBA00023242"/>
    </source>
</evidence>
<dbReference type="SUPFAM" id="SSF46689">
    <property type="entry name" value="Homeodomain-like"/>
    <property type="match status" value="1"/>
</dbReference>
<feature type="region of interest" description="Disordered" evidence="5">
    <location>
        <begin position="122"/>
        <end position="145"/>
    </location>
</feature>
<protein>
    <recommendedName>
        <fullName evidence="6">HTH myb-type domain-containing protein</fullName>
    </recommendedName>
</protein>
<comment type="caution">
    <text evidence="7">The sequence shown here is derived from an EMBL/GenBank/DDBJ whole genome shotgun (WGS) entry which is preliminary data.</text>
</comment>
<dbReference type="PANTHER" id="PTHR31499:SF80">
    <property type="entry name" value="HTH MYB-TYPE DOMAIN-CONTAINING PROTEIN"/>
    <property type="match status" value="1"/>
</dbReference>
<comment type="subcellular location">
    <subcellularLocation>
        <location evidence="1">Nucleus</location>
    </subcellularLocation>
</comment>
<keyword evidence="3" id="KW-0804">Transcription</keyword>
<feature type="compositionally biased region" description="Basic and acidic residues" evidence="5">
    <location>
        <begin position="134"/>
        <end position="145"/>
    </location>
</feature>
<dbReference type="InterPro" id="IPR046955">
    <property type="entry name" value="PHR1-like"/>
</dbReference>
<feature type="domain" description="HTH myb-type" evidence="6">
    <location>
        <begin position="65"/>
        <end position="125"/>
    </location>
</feature>
<reference evidence="7 8" key="1">
    <citation type="journal article" date="2023" name="Hortic Res">
        <title>Pangenome of water caltrop reveals structural variations and asymmetric subgenome divergence after allopolyploidization.</title>
        <authorList>
            <person name="Zhang X."/>
            <person name="Chen Y."/>
            <person name="Wang L."/>
            <person name="Yuan Y."/>
            <person name="Fang M."/>
            <person name="Shi L."/>
            <person name="Lu R."/>
            <person name="Comes H.P."/>
            <person name="Ma Y."/>
            <person name="Chen Y."/>
            <person name="Huang G."/>
            <person name="Zhou Y."/>
            <person name="Zheng Z."/>
            <person name="Qiu Y."/>
        </authorList>
    </citation>
    <scope>NUCLEOTIDE SEQUENCE [LARGE SCALE GENOMIC DNA]</scope>
    <source>
        <tissue evidence="7">Roots</tissue>
    </source>
</reference>
<dbReference type="InterPro" id="IPR006447">
    <property type="entry name" value="Myb_dom_plants"/>
</dbReference>
<name>A0AAN7L1I4_9MYRT</name>
<evidence type="ECO:0000256" key="5">
    <source>
        <dbReference type="SAM" id="MobiDB-lite"/>
    </source>
</evidence>
<dbReference type="GO" id="GO:0003677">
    <property type="term" value="F:DNA binding"/>
    <property type="evidence" value="ECO:0007669"/>
    <property type="project" value="InterPro"/>
</dbReference>
<sequence>MSVEEVLEPNWTELLSEVDMTEPKEMVVKEAPDAPVQQQQFHQEKKVPTTHGVLPSDANQISAASQSRPRMRWTPELHESFVAAVIQLGGSERATPKGVLTLMKVEGLTIYHVKSHLQKYRTAQYKPETSEGGSSEKKMSKIDEMKSLDFKTRVTSIPLSQLT</sequence>
<evidence type="ECO:0000256" key="3">
    <source>
        <dbReference type="ARBA" id="ARBA00023163"/>
    </source>
</evidence>
<gene>
    <name evidence="7" type="ORF">SAY87_028140</name>
</gene>
<dbReference type="EMBL" id="JAXIOK010000004">
    <property type="protein sequence ID" value="KAK4773121.1"/>
    <property type="molecule type" value="Genomic_DNA"/>
</dbReference>
<dbReference type="InterPro" id="IPR001005">
    <property type="entry name" value="SANT/Myb"/>
</dbReference>
<keyword evidence="8" id="KW-1185">Reference proteome</keyword>
<dbReference type="GO" id="GO:0003700">
    <property type="term" value="F:DNA-binding transcription factor activity"/>
    <property type="evidence" value="ECO:0007669"/>
    <property type="project" value="InterPro"/>
</dbReference>
<evidence type="ECO:0000256" key="1">
    <source>
        <dbReference type="ARBA" id="ARBA00004123"/>
    </source>
</evidence>
<accession>A0AAN7L1I4</accession>
<dbReference type="GO" id="GO:0005634">
    <property type="term" value="C:nucleus"/>
    <property type="evidence" value="ECO:0007669"/>
    <property type="project" value="UniProtKB-SubCell"/>
</dbReference>
<evidence type="ECO:0000313" key="8">
    <source>
        <dbReference type="Proteomes" id="UP001345219"/>
    </source>
</evidence>
<feature type="compositionally biased region" description="Polar residues" evidence="5">
    <location>
        <begin position="57"/>
        <end position="68"/>
    </location>
</feature>
<dbReference type="FunFam" id="1.10.10.60:FF:000002">
    <property type="entry name" value="Myb family transcription factor"/>
    <property type="match status" value="1"/>
</dbReference>
<dbReference type="Gene3D" id="1.10.10.60">
    <property type="entry name" value="Homeodomain-like"/>
    <property type="match status" value="1"/>
</dbReference>
<dbReference type="PANTHER" id="PTHR31499">
    <property type="entry name" value="MYB FAMILY TRANSCRIPTION FACTOR PHL11"/>
    <property type="match status" value="1"/>
</dbReference>
<feature type="region of interest" description="Disordered" evidence="5">
    <location>
        <begin position="50"/>
        <end position="70"/>
    </location>
</feature>
<dbReference type="InterPro" id="IPR009057">
    <property type="entry name" value="Homeodomain-like_sf"/>
</dbReference>
<evidence type="ECO:0000313" key="7">
    <source>
        <dbReference type="EMBL" id="KAK4773121.1"/>
    </source>
</evidence>